<evidence type="ECO:0000313" key="6">
    <source>
        <dbReference type="Proteomes" id="UP000282438"/>
    </source>
</evidence>
<dbReference type="Proteomes" id="UP000282438">
    <property type="component" value="Chromosome"/>
</dbReference>
<sequence length="215" mass="23526">MPTKPLLSTSKVQSKLCFRGFLSFTTLLASVLLTTNVNASIFDTPQASVAQELPSLKPASTLSNYKLGAGDIVTIRVFGEDELSRERVKLTDAGTLQYPVLGEIVIKDMTTGDLQRLITTGLKGRYLVNPHVAVFIEEYRPYYINGMITSAGGYPFQPGLTVLKAIALAGGFKERASKEKIFVIRADDPSQAQQKVDLNTLIYPGDIITVQDSFF</sequence>
<feature type="domain" description="Soluble ligand binding" evidence="4">
    <location>
        <begin position="142"/>
        <end position="190"/>
    </location>
</feature>
<dbReference type="KEGG" id="iod:EJO50_02010"/>
<dbReference type="InterPro" id="IPR049712">
    <property type="entry name" value="Poly_export"/>
</dbReference>
<evidence type="ECO:0000259" key="4">
    <source>
        <dbReference type="Pfam" id="PF10531"/>
    </source>
</evidence>
<keyword evidence="1 2" id="KW-0732">Signal</keyword>
<dbReference type="InterPro" id="IPR019554">
    <property type="entry name" value="Soluble_ligand-bd"/>
</dbReference>
<feature type="signal peptide" evidence="2">
    <location>
        <begin position="1"/>
        <end position="39"/>
    </location>
</feature>
<dbReference type="AlphaFoldDB" id="A0A3S8ZPH4"/>
<feature type="chain" id="PRO_5019547534" evidence="2">
    <location>
        <begin position="40"/>
        <end position="215"/>
    </location>
</feature>
<gene>
    <name evidence="5" type="ORF">EJO50_02010</name>
</gene>
<evidence type="ECO:0000256" key="1">
    <source>
        <dbReference type="ARBA" id="ARBA00022729"/>
    </source>
</evidence>
<dbReference type="Gene3D" id="3.10.560.10">
    <property type="entry name" value="Outer membrane lipoprotein wza domain like"/>
    <property type="match status" value="1"/>
</dbReference>
<keyword evidence="6" id="KW-1185">Reference proteome</keyword>
<evidence type="ECO:0000313" key="5">
    <source>
        <dbReference type="EMBL" id="AZN35371.1"/>
    </source>
</evidence>
<evidence type="ECO:0000259" key="3">
    <source>
        <dbReference type="Pfam" id="PF02563"/>
    </source>
</evidence>
<organism evidence="5 6">
    <name type="scientific">Iodobacter ciconiae</name>
    <dbReference type="NCBI Taxonomy" id="2496266"/>
    <lineage>
        <taxon>Bacteria</taxon>
        <taxon>Pseudomonadati</taxon>
        <taxon>Pseudomonadota</taxon>
        <taxon>Betaproteobacteria</taxon>
        <taxon>Neisseriales</taxon>
        <taxon>Chitinibacteraceae</taxon>
        <taxon>Iodobacter</taxon>
    </lineage>
</organism>
<dbReference type="InterPro" id="IPR003715">
    <property type="entry name" value="Poly_export_N"/>
</dbReference>
<protein>
    <submittedName>
        <fullName evidence="5">Polysaccharide export protein</fullName>
    </submittedName>
</protein>
<accession>A0A3S8ZPH4</accession>
<dbReference type="Pfam" id="PF10531">
    <property type="entry name" value="SLBB"/>
    <property type="match status" value="1"/>
</dbReference>
<reference evidence="5 6" key="1">
    <citation type="submission" date="2018-12" db="EMBL/GenBank/DDBJ databases">
        <title>Complete genome sequence of Iodobacter sp. H11R3.</title>
        <authorList>
            <person name="Bae J.-W."/>
        </authorList>
    </citation>
    <scope>NUCLEOTIDE SEQUENCE [LARGE SCALE GENOMIC DNA]</scope>
    <source>
        <strain evidence="5 6">H11R3</strain>
    </source>
</reference>
<dbReference type="GO" id="GO:0015159">
    <property type="term" value="F:polysaccharide transmembrane transporter activity"/>
    <property type="evidence" value="ECO:0007669"/>
    <property type="project" value="InterPro"/>
</dbReference>
<proteinExistence type="predicted"/>
<dbReference type="PANTHER" id="PTHR33619:SF3">
    <property type="entry name" value="POLYSACCHARIDE EXPORT PROTEIN GFCE-RELATED"/>
    <property type="match status" value="1"/>
</dbReference>
<feature type="domain" description="Polysaccharide export protein N-terminal" evidence="3">
    <location>
        <begin position="62"/>
        <end position="136"/>
    </location>
</feature>
<dbReference type="Gene3D" id="3.30.1950.10">
    <property type="entry name" value="wza like domain"/>
    <property type="match status" value="1"/>
</dbReference>
<dbReference type="Pfam" id="PF02563">
    <property type="entry name" value="Poly_export"/>
    <property type="match status" value="1"/>
</dbReference>
<dbReference type="EMBL" id="CP034433">
    <property type="protein sequence ID" value="AZN35371.1"/>
    <property type="molecule type" value="Genomic_DNA"/>
</dbReference>
<dbReference type="OrthoDB" id="9815244at2"/>
<name>A0A3S8ZPH4_9NEIS</name>
<evidence type="ECO:0000256" key="2">
    <source>
        <dbReference type="SAM" id="SignalP"/>
    </source>
</evidence>
<dbReference type="PANTHER" id="PTHR33619">
    <property type="entry name" value="POLYSACCHARIDE EXPORT PROTEIN GFCE-RELATED"/>
    <property type="match status" value="1"/>
</dbReference>